<comment type="caution">
    <text evidence="1">The sequence shown here is derived from an EMBL/GenBank/DDBJ whole genome shotgun (WGS) entry which is preliminary data.</text>
</comment>
<name>A0A2K3JKZ5_TRIPR</name>
<evidence type="ECO:0000313" key="1">
    <source>
        <dbReference type="EMBL" id="PNX54697.1"/>
    </source>
</evidence>
<gene>
    <name evidence="1" type="ORF">L195_g048318</name>
</gene>
<accession>A0A2K3JKZ5</accession>
<feature type="non-terminal residue" evidence="1">
    <location>
        <position position="1"/>
    </location>
</feature>
<proteinExistence type="predicted"/>
<reference evidence="1 2" key="1">
    <citation type="journal article" date="2014" name="Am. J. Bot.">
        <title>Genome assembly and annotation for red clover (Trifolium pratense; Fabaceae).</title>
        <authorList>
            <person name="Istvanek J."/>
            <person name="Jaros M."/>
            <person name="Krenek A."/>
            <person name="Repkova J."/>
        </authorList>
    </citation>
    <scope>NUCLEOTIDE SEQUENCE [LARGE SCALE GENOMIC DNA]</scope>
    <source>
        <strain evidence="2">cv. Tatra</strain>
        <tissue evidence="1">Young leaves</tissue>
    </source>
</reference>
<organism evidence="1 2">
    <name type="scientific">Trifolium pratense</name>
    <name type="common">Red clover</name>
    <dbReference type="NCBI Taxonomy" id="57577"/>
    <lineage>
        <taxon>Eukaryota</taxon>
        <taxon>Viridiplantae</taxon>
        <taxon>Streptophyta</taxon>
        <taxon>Embryophyta</taxon>
        <taxon>Tracheophyta</taxon>
        <taxon>Spermatophyta</taxon>
        <taxon>Magnoliopsida</taxon>
        <taxon>eudicotyledons</taxon>
        <taxon>Gunneridae</taxon>
        <taxon>Pentapetalae</taxon>
        <taxon>rosids</taxon>
        <taxon>fabids</taxon>
        <taxon>Fabales</taxon>
        <taxon>Fabaceae</taxon>
        <taxon>Papilionoideae</taxon>
        <taxon>50 kb inversion clade</taxon>
        <taxon>NPAAA clade</taxon>
        <taxon>Hologalegina</taxon>
        <taxon>IRL clade</taxon>
        <taxon>Trifolieae</taxon>
        <taxon>Trifolium</taxon>
    </lineage>
</organism>
<evidence type="ECO:0000313" key="2">
    <source>
        <dbReference type="Proteomes" id="UP000236291"/>
    </source>
</evidence>
<dbReference type="AlphaFoldDB" id="A0A2K3JKZ5"/>
<dbReference type="Proteomes" id="UP000236291">
    <property type="component" value="Unassembled WGS sequence"/>
</dbReference>
<reference evidence="1 2" key="2">
    <citation type="journal article" date="2017" name="Front. Plant Sci.">
        <title>Gene Classification and Mining of Molecular Markers Useful in Red Clover (Trifolium pratense) Breeding.</title>
        <authorList>
            <person name="Istvanek J."/>
            <person name="Dluhosova J."/>
            <person name="Dluhos P."/>
            <person name="Patkova L."/>
            <person name="Nedelnik J."/>
            <person name="Repkova J."/>
        </authorList>
    </citation>
    <scope>NUCLEOTIDE SEQUENCE [LARGE SCALE GENOMIC DNA]</scope>
    <source>
        <strain evidence="2">cv. Tatra</strain>
        <tissue evidence="1">Young leaves</tissue>
    </source>
</reference>
<sequence length="127" mass="14301">GFQERKTESNPLHEPTNLEGFSKRWKSSLEMVADGVLSKRCTGKGTTFNLDSTVLRLCQDKVRCGFRDDALRCLSTKFESDVRLFDDLLTHLNHGMAFTLSIDRISVISSMGRNTELFVASKHIAAF</sequence>
<dbReference type="EMBL" id="ASHM01068878">
    <property type="protein sequence ID" value="PNX54697.1"/>
    <property type="molecule type" value="Genomic_DNA"/>
</dbReference>
<protein>
    <submittedName>
        <fullName evidence="1">Uncharacterized protein</fullName>
    </submittedName>
</protein>